<reference evidence="3" key="2">
    <citation type="submission" date="2015-01" db="EMBL/GenBank/DDBJ databases">
        <title>Evolutionary Origins and Diversification of the Mycorrhizal Mutualists.</title>
        <authorList>
            <consortium name="DOE Joint Genome Institute"/>
            <consortium name="Mycorrhizal Genomics Consortium"/>
            <person name="Kohler A."/>
            <person name="Kuo A."/>
            <person name="Nagy L.G."/>
            <person name="Floudas D."/>
            <person name="Copeland A."/>
            <person name="Barry K.W."/>
            <person name="Cichocki N."/>
            <person name="Veneault-Fourrey C."/>
            <person name="LaButti K."/>
            <person name="Lindquist E.A."/>
            <person name="Lipzen A."/>
            <person name="Lundell T."/>
            <person name="Morin E."/>
            <person name="Murat C."/>
            <person name="Riley R."/>
            <person name="Ohm R."/>
            <person name="Sun H."/>
            <person name="Tunlid A."/>
            <person name="Henrissat B."/>
            <person name="Grigoriev I.V."/>
            <person name="Hibbett D.S."/>
            <person name="Martin F."/>
        </authorList>
    </citation>
    <scope>NUCLEOTIDE SEQUENCE [LARGE SCALE GENOMIC DNA]</scope>
    <source>
        <strain evidence="3">F 1598</strain>
    </source>
</reference>
<gene>
    <name evidence="2" type="ORF">PILCRDRAFT_16770</name>
</gene>
<dbReference type="HOGENOM" id="CLU_871889_0_0_1"/>
<keyword evidence="3" id="KW-1185">Reference proteome</keyword>
<proteinExistence type="predicted"/>
<feature type="region of interest" description="Disordered" evidence="1">
    <location>
        <begin position="276"/>
        <end position="297"/>
    </location>
</feature>
<reference evidence="2 3" key="1">
    <citation type="submission" date="2014-04" db="EMBL/GenBank/DDBJ databases">
        <authorList>
            <consortium name="DOE Joint Genome Institute"/>
            <person name="Kuo A."/>
            <person name="Tarkka M."/>
            <person name="Buscot F."/>
            <person name="Kohler A."/>
            <person name="Nagy L.G."/>
            <person name="Floudas D."/>
            <person name="Copeland A."/>
            <person name="Barry K.W."/>
            <person name="Cichocki N."/>
            <person name="Veneault-Fourrey C."/>
            <person name="LaButti K."/>
            <person name="Lindquist E.A."/>
            <person name="Lipzen A."/>
            <person name="Lundell T."/>
            <person name="Morin E."/>
            <person name="Murat C."/>
            <person name="Sun H."/>
            <person name="Tunlid A."/>
            <person name="Henrissat B."/>
            <person name="Grigoriev I.V."/>
            <person name="Hibbett D.S."/>
            <person name="Martin F."/>
            <person name="Nordberg H.P."/>
            <person name="Cantor M.N."/>
            <person name="Hua S.X."/>
        </authorList>
    </citation>
    <scope>NUCLEOTIDE SEQUENCE [LARGE SCALE GENOMIC DNA]</scope>
    <source>
        <strain evidence="2 3">F 1598</strain>
    </source>
</reference>
<sequence>MNTQTDNLKRVLTDAVCLGKLENLATLRAESETHKSYQLGDFDDDQKIRRSFKVQVGRENYAFLVWRDTGEEVSVTICGDNFKSFGMALAALRRIHQYIDENFSVGVVRGFEISNSAGLDTIVAATRVLTPAESKVWSPVEGGPSTDIDPENVLRDLINTGKYLFMEDNVVAYSEMLPDIVEGTLTASDANPGIFRPGQLVEMSVNIRALLMGSMRNVVLRMDSLTMHDRYGAGLLADMKLSKRMSVPQESVTTPRKRKVDVSDIVVSRGVRPRMENMSIGGREGGEGVGESSKMIL</sequence>
<evidence type="ECO:0000256" key="1">
    <source>
        <dbReference type="SAM" id="MobiDB-lite"/>
    </source>
</evidence>
<dbReference type="Proteomes" id="UP000054166">
    <property type="component" value="Unassembled WGS sequence"/>
</dbReference>
<organism evidence="2 3">
    <name type="scientific">Piloderma croceum (strain F 1598)</name>
    <dbReference type="NCBI Taxonomy" id="765440"/>
    <lineage>
        <taxon>Eukaryota</taxon>
        <taxon>Fungi</taxon>
        <taxon>Dikarya</taxon>
        <taxon>Basidiomycota</taxon>
        <taxon>Agaricomycotina</taxon>
        <taxon>Agaricomycetes</taxon>
        <taxon>Agaricomycetidae</taxon>
        <taxon>Atheliales</taxon>
        <taxon>Atheliaceae</taxon>
        <taxon>Piloderma</taxon>
    </lineage>
</organism>
<evidence type="ECO:0000313" key="2">
    <source>
        <dbReference type="EMBL" id="KIM71745.1"/>
    </source>
</evidence>
<protein>
    <submittedName>
        <fullName evidence="2">Uncharacterized protein</fullName>
    </submittedName>
</protein>
<accession>A0A0C3EGG7</accession>
<evidence type="ECO:0000313" key="3">
    <source>
        <dbReference type="Proteomes" id="UP000054166"/>
    </source>
</evidence>
<dbReference type="AlphaFoldDB" id="A0A0C3EGG7"/>
<name>A0A0C3EGG7_PILCF</name>
<dbReference type="EMBL" id="KN833220">
    <property type="protein sequence ID" value="KIM71745.1"/>
    <property type="molecule type" value="Genomic_DNA"/>
</dbReference>
<dbReference type="InParanoid" id="A0A0C3EGG7"/>